<dbReference type="CDD" id="cd00608">
    <property type="entry name" value="GalT"/>
    <property type="match status" value="1"/>
</dbReference>
<evidence type="ECO:0000259" key="12">
    <source>
        <dbReference type="Pfam" id="PF01087"/>
    </source>
</evidence>
<evidence type="ECO:0000259" key="13">
    <source>
        <dbReference type="Pfam" id="PF02744"/>
    </source>
</evidence>
<keyword evidence="6 11" id="KW-0548">Nucleotidyltransferase</keyword>
<dbReference type="PROSITE" id="PS00117">
    <property type="entry name" value="GAL_P_UDP_TRANSF_I"/>
    <property type="match status" value="1"/>
</dbReference>
<dbReference type="InterPro" id="IPR019779">
    <property type="entry name" value="GalP_UDPtransf1_His-AS"/>
</dbReference>
<comment type="cofactor">
    <cofactor evidence="2">
        <name>Zn(2+)</name>
        <dbReference type="ChEBI" id="CHEBI:29105"/>
    </cofactor>
</comment>
<dbReference type="GO" id="GO:0016779">
    <property type="term" value="F:nucleotidyltransferase activity"/>
    <property type="evidence" value="ECO:0007669"/>
    <property type="project" value="UniProtKB-KW"/>
</dbReference>
<dbReference type="PANTHER" id="PTHR11943">
    <property type="entry name" value="GALACTOSE-1-PHOSPHATE URIDYLYLTRANSFERASE"/>
    <property type="match status" value="1"/>
</dbReference>
<dbReference type="InterPro" id="IPR005849">
    <property type="entry name" value="GalP_Utransf_N"/>
</dbReference>
<keyword evidence="5 11" id="KW-0808">Transferase</keyword>
<dbReference type="PIRSF" id="PIRSF000808">
    <property type="entry name" value="GalT"/>
    <property type="match status" value="1"/>
</dbReference>
<evidence type="ECO:0000313" key="15">
    <source>
        <dbReference type="RefSeq" id="XP_017778106.1"/>
    </source>
</evidence>
<evidence type="ECO:0000256" key="6">
    <source>
        <dbReference type="ARBA" id="ARBA00022695"/>
    </source>
</evidence>
<proteinExistence type="inferred from homology"/>
<dbReference type="Pfam" id="PF02744">
    <property type="entry name" value="GalP_UDP_tr_C"/>
    <property type="match status" value="1"/>
</dbReference>
<feature type="domain" description="Galactose-1-phosphate uridyl transferase C-terminal" evidence="13">
    <location>
        <begin position="181"/>
        <end position="347"/>
    </location>
</feature>
<evidence type="ECO:0000256" key="5">
    <source>
        <dbReference type="ARBA" id="ARBA00022679"/>
    </source>
</evidence>
<dbReference type="EC" id="2.7.7.12" evidence="11"/>
<keyword evidence="7 11" id="KW-0479">Metal-binding</keyword>
<dbReference type="InterPro" id="IPR001937">
    <property type="entry name" value="GalP_UDPtransf1"/>
</dbReference>
<comment type="pathway">
    <text evidence="3 11">Carbohydrate metabolism; galactose metabolism.</text>
</comment>
<dbReference type="InterPro" id="IPR036265">
    <property type="entry name" value="HIT-like_sf"/>
</dbReference>
<evidence type="ECO:0000256" key="10">
    <source>
        <dbReference type="ARBA" id="ARBA00023277"/>
    </source>
</evidence>
<dbReference type="NCBIfam" id="NF008724">
    <property type="entry name" value="PRK11720.1"/>
    <property type="match status" value="1"/>
</dbReference>
<keyword evidence="9 11" id="KW-0299">Galactose metabolism</keyword>
<dbReference type="GeneID" id="108563826"/>
<evidence type="ECO:0000256" key="3">
    <source>
        <dbReference type="ARBA" id="ARBA00004947"/>
    </source>
</evidence>
<dbReference type="Gene3D" id="3.30.428.10">
    <property type="entry name" value="HIT-like"/>
    <property type="match status" value="2"/>
</dbReference>
<accession>A0ABM1MU56</accession>
<keyword evidence="14" id="KW-1185">Reference proteome</keyword>
<reference evidence="15" key="1">
    <citation type="submission" date="2025-08" db="UniProtKB">
        <authorList>
            <consortium name="RefSeq"/>
        </authorList>
    </citation>
    <scope>IDENTIFICATION</scope>
    <source>
        <tissue evidence="15">Whole Larva</tissue>
    </source>
</reference>
<dbReference type="RefSeq" id="XP_017778106.1">
    <property type="nucleotide sequence ID" value="XM_017922617.1"/>
</dbReference>
<dbReference type="Proteomes" id="UP000695000">
    <property type="component" value="Unplaced"/>
</dbReference>
<dbReference type="InterPro" id="IPR005850">
    <property type="entry name" value="GalP_Utransf_C"/>
</dbReference>
<evidence type="ECO:0000256" key="7">
    <source>
        <dbReference type="ARBA" id="ARBA00022723"/>
    </source>
</evidence>
<sequence>MFDPNEHQHMRYNPLRDDWVLVSPHRMLRPWSGQVEGSATEAVPPFDPDNPLCPGAKRASGITTPNYKSTCVFTNDFPALLEEGPTPPQSDDPLFQSAPALGTCKVMCFHPKSNIYLPTMTSDEIQEIIEEWIRQMKELGAKYEWVQVFENRGAMMGCSNPHPHCQIWASSFMPNEPKLKDKTQLDYYQKHGRPMLEDYTEKELQRKCRTVFSNEEWLIVVPYWAIWPFETMVLPIRHVKRFTDLDSKQKIALAAAMKVLVSKYDNLFKCSFPYSMGWHGAPTGSQLEMDCKHWTFHGSYLPPLLRSATIKKFVVGYELLAQSQRDLTPEKAAKMLREQSELHYTLTQ</sequence>
<keyword evidence="8" id="KW-0862">Zinc</keyword>
<evidence type="ECO:0000256" key="11">
    <source>
        <dbReference type="RuleBase" id="RU000506"/>
    </source>
</evidence>
<dbReference type="SUPFAM" id="SSF54197">
    <property type="entry name" value="HIT-like"/>
    <property type="match status" value="2"/>
</dbReference>
<evidence type="ECO:0000256" key="4">
    <source>
        <dbReference type="ARBA" id="ARBA00010951"/>
    </source>
</evidence>
<comment type="catalytic activity">
    <reaction evidence="1 11">
        <text>alpha-D-galactose 1-phosphate + UDP-alpha-D-glucose = alpha-D-glucose 1-phosphate + UDP-alpha-D-galactose</text>
        <dbReference type="Rhea" id="RHEA:13989"/>
        <dbReference type="ChEBI" id="CHEBI:58336"/>
        <dbReference type="ChEBI" id="CHEBI:58601"/>
        <dbReference type="ChEBI" id="CHEBI:58885"/>
        <dbReference type="ChEBI" id="CHEBI:66914"/>
        <dbReference type="EC" id="2.7.7.12"/>
    </reaction>
</comment>
<evidence type="ECO:0000256" key="9">
    <source>
        <dbReference type="ARBA" id="ARBA00023144"/>
    </source>
</evidence>
<comment type="similarity">
    <text evidence="4 11">Belongs to the galactose-1-phosphate uridylyltransferase type 1 family.</text>
</comment>
<organism evidence="14 15">
    <name type="scientific">Nicrophorus vespilloides</name>
    <name type="common">Boreal carrion beetle</name>
    <dbReference type="NCBI Taxonomy" id="110193"/>
    <lineage>
        <taxon>Eukaryota</taxon>
        <taxon>Metazoa</taxon>
        <taxon>Ecdysozoa</taxon>
        <taxon>Arthropoda</taxon>
        <taxon>Hexapoda</taxon>
        <taxon>Insecta</taxon>
        <taxon>Pterygota</taxon>
        <taxon>Neoptera</taxon>
        <taxon>Endopterygota</taxon>
        <taxon>Coleoptera</taxon>
        <taxon>Polyphaga</taxon>
        <taxon>Staphyliniformia</taxon>
        <taxon>Silphidae</taxon>
        <taxon>Nicrophorinae</taxon>
        <taxon>Nicrophorus</taxon>
    </lineage>
</organism>
<gene>
    <name evidence="15" type="primary">LOC108563826</name>
</gene>
<name>A0ABM1MU56_NICVS</name>
<dbReference type="PANTHER" id="PTHR11943:SF1">
    <property type="entry name" value="GALACTOSE-1-PHOSPHATE URIDYLYLTRANSFERASE"/>
    <property type="match status" value="1"/>
</dbReference>
<protein>
    <recommendedName>
        <fullName evidence="11">Galactose-1-phosphate uridylyltransferase</fullName>
        <ecNumber evidence="11">2.7.7.12</ecNumber>
    </recommendedName>
</protein>
<evidence type="ECO:0000313" key="14">
    <source>
        <dbReference type="Proteomes" id="UP000695000"/>
    </source>
</evidence>
<evidence type="ECO:0000256" key="8">
    <source>
        <dbReference type="ARBA" id="ARBA00022833"/>
    </source>
</evidence>
<keyword evidence="10 11" id="KW-0119">Carbohydrate metabolism</keyword>
<dbReference type="NCBIfam" id="TIGR00209">
    <property type="entry name" value="galT_1"/>
    <property type="match status" value="1"/>
</dbReference>
<dbReference type="Pfam" id="PF01087">
    <property type="entry name" value="GalP_UDP_transf"/>
    <property type="match status" value="1"/>
</dbReference>
<evidence type="ECO:0000256" key="1">
    <source>
        <dbReference type="ARBA" id="ARBA00001107"/>
    </source>
</evidence>
<evidence type="ECO:0000256" key="2">
    <source>
        <dbReference type="ARBA" id="ARBA00001947"/>
    </source>
</evidence>
<feature type="domain" description="Galactose-1-phosphate uridyl transferase N-terminal" evidence="12">
    <location>
        <begin position="2"/>
        <end position="174"/>
    </location>
</feature>